<name>A0A4Y2NFS1_ARAVE</name>
<evidence type="ECO:0000313" key="1">
    <source>
        <dbReference type="EMBL" id="GBN37742.1"/>
    </source>
</evidence>
<dbReference type="EMBL" id="BGPR01009063">
    <property type="protein sequence ID" value="GBN37742.1"/>
    <property type="molecule type" value="Genomic_DNA"/>
</dbReference>
<reference evidence="1 2" key="1">
    <citation type="journal article" date="2019" name="Sci. Rep.">
        <title>Orb-weaving spider Araneus ventricosus genome elucidates the spidroin gene catalogue.</title>
        <authorList>
            <person name="Kono N."/>
            <person name="Nakamura H."/>
            <person name="Ohtoshi R."/>
            <person name="Moran D.A.P."/>
            <person name="Shinohara A."/>
            <person name="Yoshida Y."/>
            <person name="Fujiwara M."/>
            <person name="Mori M."/>
            <person name="Tomita M."/>
            <person name="Arakawa K."/>
        </authorList>
    </citation>
    <scope>NUCLEOTIDE SEQUENCE [LARGE SCALE GENOMIC DNA]</scope>
</reference>
<organism evidence="1 2">
    <name type="scientific">Araneus ventricosus</name>
    <name type="common">Orbweaver spider</name>
    <name type="synonym">Epeira ventricosa</name>
    <dbReference type="NCBI Taxonomy" id="182803"/>
    <lineage>
        <taxon>Eukaryota</taxon>
        <taxon>Metazoa</taxon>
        <taxon>Ecdysozoa</taxon>
        <taxon>Arthropoda</taxon>
        <taxon>Chelicerata</taxon>
        <taxon>Arachnida</taxon>
        <taxon>Araneae</taxon>
        <taxon>Araneomorphae</taxon>
        <taxon>Entelegynae</taxon>
        <taxon>Araneoidea</taxon>
        <taxon>Araneidae</taxon>
        <taxon>Araneus</taxon>
    </lineage>
</organism>
<protein>
    <submittedName>
        <fullName evidence="1">Uncharacterized protein</fullName>
    </submittedName>
</protein>
<sequence>MGHNLQDTLPMLRRENIFYWNDSQICIHWIKGRSMIRSNWLEIVCPKLRKDKSNRWHHCAGKGNPADKLTRGISTQALVNTEDWFSGQPWLLQINGPCDKSNDIGIELNCVEEERRKVDVTFQTNIKSFQLLLNLDNYSDLEKVTRIISYCLRIANNCTLNREKLTGNLTANELIKAEIY</sequence>
<accession>A0A4Y2NFS1</accession>
<comment type="caution">
    <text evidence="1">The sequence shown here is derived from an EMBL/GenBank/DDBJ whole genome shotgun (WGS) entry which is preliminary data.</text>
</comment>
<gene>
    <name evidence="1" type="ORF">AVEN_155460_1</name>
</gene>
<dbReference type="Proteomes" id="UP000499080">
    <property type="component" value="Unassembled WGS sequence"/>
</dbReference>
<dbReference type="AlphaFoldDB" id="A0A4Y2NFS1"/>
<proteinExistence type="predicted"/>
<keyword evidence="2" id="KW-1185">Reference proteome</keyword>
<evidence type="ECO:0000313" key="2">
    <source>
        <dbReference type="Proteomes" id="UP000499080"/>
    </source>
</evidence>